<dbReference type="Pfam" id="PF02714">
    <property type="entry name" value="RSN1_7TM"/>
    <property type="match status" value="1"/>
</dbReference>
<evidence type="ECO:0000259" key="10">
    <source>
        <dbReference type="Pfam" id="PF02714"/>
    </source>
</evidence>
<feature type="transmembrane region" description="Helical" evidence="8">
    <location>
        <begin position="70"/>
        <end position="91"/>
    </location>
</feature>
<feature type="transmembrane region" description="Helical" evidence="8">
    <location>
        <begin position="197"/>
        <end position="213"/>
    </location>
</feature>
<evidence type="ECO:0000256" key="1">
    <source>
        <dbReference type="ARBA" id="ARBA00004141"/>
    </source>
</evidence>
<evidence type="ECO:0000259" key="11">
    <source>
        <dbReference type="Pfam" id="PF13967"/>
    </source>
</evidence>
<gene>
    <name evidence="13" type="ORF">CCMP2556_LOCUS25641</name>
</gene>
<evidence type="ECO:0000259" key="12">
    <source>
        <dbReference type="Pfam" id="PF14703"/>
    </source>
</evidence>
<comment type="caution">
    <text evidence="13">The sequence shown here is derived from an EMBL/GenBank/DDBJ whole genome shotgun (WGS) entry which is preliminary data.</text>
</comment>
<proteinExistence type="inferred from homology"/>
<feature type="domain" description="CSC1/OSCA1-like N-terminal transmembrane" evidence="11">
    <location>
        <begin position="70"/>
        <end position="211"/>
    </location>
</feature>
<dbReference type="InterPro" id="IPR032880">
    <property type="entry name" value="CSC1/OSCA1-like_N"/>
</dbReference>
<evidence type="ECO:0000256" key="4">
    <source>
        <dbReference type="ARBA" id="ARBA00022692"/>
    </source>
</evidence>
<feature type="domain" description="CSC1/OSCA1-like cytosolic" evidence="12">
    <location>
        <begin position="241"/>
        <end position="408"/>
    </location>
</feature>
<feature type="transmembrane region" description="Helical" evidence="8">
    <location>
        <begin position="500"/>
        <end position="521"/>
    </location>
</feature>
<feature type="transmembrane region" description="Helical" evidence="8">
    <location>
        <begin position="465"/>
        <end position="488"/>
    </location>
</feature>
<evidence type="ECO:0000256" key="5">
    <source>
        <dbReference type="ARBA" id="ARBA00022989"/>
    </source>
</evidence>
<reference evidence="13 14" key="1">
    <citation type="submission" date="2024-02" db="EMBL/GenBank/DDBJ databases">
        <authorList>
            <person name="Chen Y."/>
            <person name="Shah S."/>
            <person name="Dougan E. K."/>
            <person name="Thang M."/>
            <person name="Chan C."/>
        </authorList>
    </citation>
    <scope>NUCLEOTIDE SEQUENCE [LARGE SCALE GENOMIC DNA]</scope>
</reference>
<feature type="transmembrane region" description="Helical" evidence="8">
    <location>
        <begin position="422"/>
        <end position="445"/>
    </location>
</feature>
<evidence type="ECO:0000256" key="2">
    <source>
        <dbReference type="ARBA" id="ARBA00007779"/>
    </source>
</evidence>
<evidence type="ECO:0000256" key="9">
    <source>
        <dbReference type="SAM" id="SignalP"/>
    </source>
</evidence>
<comment type="subcellular location">
    <subcellularLocation>
        <location evidence="1">Membrane</location>
        <topology evidence="1">Multi-pass membrane protein</topology>
    </subcellularLocation>
</comment>
<feature type="domain" description="CSC1/OSCA1-like 7TM region" evidence="10">
    <location>
        <begin position="456"/>
        <end position="588"/>
    </location>
</feature>
<dbReference type="InterPro" id="IPR003864">
    <property type="entry name" value="CSC1/OSCA1-like_7TM"/>
</dbReference>
<evidence type="ECO:0000256" key="3">
    <source>
        <dbReference type="ARBA" id="ARBA00022448"/>
    </source>
</evidence>
<evidence type="ECO:0000256" key="7">
    <source>
        <dbReference type="SAM" id="Coils"/>
    </source>
</evidence>
<dbReference type="EMBL" id="CAXAMN010017335">
    <property type="protein sequence ID" value="CAK9050286.1"/>
    <property type="molecule type" value="Genomic_DNA"/>
</dbReference>
<dbReference type="Pfam" id="PF14703">
    <property type="entry name" value="PHM7_cyt"/>
    <property type="match status" value="1"/>
</dbReference>
<comment type="similarity">
    <text evidence="2">Belongs to the CSC1 (TC 1.A.17) family.</text>
</comment>
<evidence type="ECO:0008006" key="15">
    <source>
        <dbReference type="Google" id="ProtNLM"/>
    </source>
</evidence>
<dbReference type="Pfam" id="PF13967">
    <property type="entry name" value="RSN1_TM"/>
    <property type="match status" value="1"/>
</dbReference>
<feature type="chain" id="PRO_5046806264" description="CSC1/OSCA1-like cytosolic domain-containing protein" evidence="9">
    <location>
        <begin position="17"/>
        <end position="605"/>
    </location>
</feature>
<feature type="transmembrane region" description="Helical" evidence="8">
    <location>
        <begin position="152"/>
        <end position="171"/>
    </location>
</feature>
<evidence type="ECO:0000313" key="13">
    <source>
        <dbReference type="EMBL" id="CAK9050286.1"/>
    </source>
</evidence>
<keyword evidence="6 8" id="KW-0472">Membrane</keyword>
<keyword evidence="14" id="KW-1185">Reference proteome</keyword>
<dbReference type="PANTHER" id="PTHR13018">
    <property type="entry name" value="PROBABLE MEMBRANE PROTEIN DUF221-RELATED"/>
    <property type="match status" value="1"/>
</dbReference>
<sequence length="605" mass="68399">MSVALIVLWHVYSATAMCIEEVQELDMSFLQTATTVNLSEVHVMKASKPGSSAADVSGVETNAAGDLTTFLTGLMTNSAMIAACVVAFIVLKSRYPKMFAYNSISGKVPDTPADDNFSWVSSSEKKVHEEHRKYAGLDHAMLLEFTMMCKRILMKIGLPMLLIMSPLNYLFGHGSAEQTGDNLSRIAMGNVAISHPWLYYIYGPITIAVVWIVRRETFTSMRRFCESRFIWMKHLKNPQASTVMVEGIPDEYQSDEKVKEYFSRMFSKDSIKAVHVAKHISQLETVYAELRDAMMNLAKAEQEWENAGREAENRPQIKSMMSPMGGGAEDAIEYWTKQRDIKQKEAAEYRENFIKDAEAGVGGVNGHCGFVTFNDVRDARVAMNVKFSKDRNSWQVTLPPAPSAVIWSDMKVNVDLRSGKRLLGYGLVFGLYVAFTPFCLFVTNLATAVNLGPFQSLWEAYAPTLGLLIFLSFAPTVLINIFSLLFNFKSEVKNQLELQNWYFWFMVFFVIGVTVVGQDFVNFVEQVAKQPTQLPMVLAEKMPTSTHYYLNFLVLQWVTHAMNLTRYMQVTKFVGFSKIWSEDDARALAEPEDQDYYGMGSRTDK</sequence>
<keyword evidence="5 8" id="KW-1133">Transmembrane helix</keyword>
<keyword evidence="3" id="KW-0813">Transport</keyword>
<keyword evidence="7" id="KW-0175">Coiled coil</keyword>
<evidence type="ECO:0000256" key="6">
    <source>
        <dbReference type="ARBA" id="ARBA00023136"/>
    </source>
</evidence>
<dbReference type="InterPro" id="IPR027815">
    <property type="entry name" value="CSC1/OSCA1-like_cyt"/>
</dbReference>
<feature type="signal peptide" evidence="9">
    <location>
        <begin position="1"/>
        <end position="16"/>
    </location>
</feature>
<dbReference type="PANTHER" id="PTHR13018:SF5">
    <property type="entry name" value="RE44586P"/>
    <property type="match status" value="1"/>
</dbReference>
<dbReference type="InterPro" id="IPR045122">
    <property type="entry name" value="Csc1-like"/>
</dbReference>
<keyword evidence="9" id="KW-0732">Signal</keyword>
<name>A0ABP0MGI6_9DINO</name>
<accession>A0ABP0MGI6</accession>
<feature type="coiled-coil region" evidence="7">
    <location>
        <begin position="280"/>
        <end position="310"/>
    </location>
</feature>
<organism evidence="13 14">
    <name type="scientific">Durusdinium trenchii</name>
    <dbReference type="NCBI Taxonomy" id="1381693"/>
    <lineage>
        <taxon>Eukaryota</taxon>
        <taxon>Sar</taxon>
        <taxon>Alveolata</taxon>
        <taxon>Dinophyceae</taxon>
        <taxon>Suessiales</taxon>
        <taxon>Symbiodiniaceae</taxon>
        <taxon>Durusdinium</taxon>
    </lineage>
</organism>
<keyword evidence="4 8" id="KW-0812">Transmembrane</keyword>
<protein>
    <recommendedName>
        <fullName evidence="15">CSC1/OSCA1-like cytosolic domain-containing protein</fullName>
    </recommendedName>
</protein>
<evidence type="ECO:0000313" key="14">
    <source>
        <dbReference type="Proteomes" id="UP001642484"/>
    </source>
</evidence>
<evidence type="ECO:0000256" key="8">
    <source>
        <dbReference type="SAM" id="Phobius"/>
    </source>
</evidence>
<dbReference type="Proteomes" id="UP001642484">
    <property type="component" value="Unassembled WGS sequence"/>
</dbReference>